<dbReference type="Proteomes" id="UP000265566">
    <property type="component" value="Chromosome 3"/>
</dbReference>
<accession>A0A396IMV1</accession>
<dbReference type="AlphaFoldDB" id="A0A396IMV1"/>
<gene>
    <name evidence="2" type="ORF">MtrunA17_Chr3g0098311</name>
</gene>
<protein>
    <submittedName>
        <fullName evidence="2">Putative aminotransferase-like, plant mobile domain-containing protein</fullName>
    </submittedName>
</protein>
<dbReference type="EMBL" id="PSQE01000003">
    <property type="protein sequence ID" value="RHN67036.1"/>
    <property type="molecule type" value="Genomic_DNA"/>
</dbReference>
<feature type="domain" description="Aminotransferase-like plant mobile" evidence="1">
    <location>
        <begin position="78"/>
        <end position="140"/>
    </location>
</feature>
<dbReference type="InterPro" id="IPR019557">
    <property type="entry name" value="AminoTfrase-like_pln_mobile"/>
</dbReference>
<sequence length="141" mass="16317">MVTVNKPLELPIFLKPIANSIHELNLNQFNLNLNSIHEAKECPFKINFNGWHSPQEKWVKWVDELKPKYESVWKKARIFEPIMSIKSCIIKNQDLVCGIVEKWCCETNTFVFLFGEATITLEDVIVLGGYSLFGHPVFHPT</sequence>
<organism evidence="2 3">
    <name type="scientific">Medicago truncatula</name>
    <name type="common">Barrel medic</name>
    <name type="synonym">Medicago tribuloides</name>
    <dbReference type="NCBI Taxonomy" id="3880"/>
    <lineage>
        <taxon>Eukaryota</taxon>
        <taxon>Viridiplantae</taxon>
        <taxon>Streptophyta</taxon>
        <taxon>Embryophyta</taxon>
        <taxon>Tracheophyta</taxon>
        <taxon>Spermatophyta</taxon>
        <taxon>Magnoliopsida</taxon>
        <taxon>eudicotyledons</taxon>
        <taxon>Gunneridae</taxon>
        <taxon>Pentapetalae</taxon>
        <taxon>rosids</taxon>
        <taxon>fabids</taxon>
        <taxon>Fabales</taxon>
        <taxon>Fabaceae</taxon>
        <taxon>Papilionoideae</taxon>
        <taxon>50 kb inversion clade</taxon>
        <taxon>NPAAA clade</taxon>
        <taxon>Hologalegina</taxon>
        <taxon>IRL clade</taxon>
        <taxon>Trifolieae</taxon>
        <taxon>Medicago</taxon>
    </lineage>
</organism>
<dbReference type="Gramene" id="rna15168">
    <property type="protein sequence ID" value="RHN67036.1"/>
    <property type="gene ID" value="gene15168"/>
</dbReference>
<dbReference type="GO" id="GO:0010073">
    <property type="term" value="P:meristem maintenance"/>
    <property type="evidence" value="ECO:0007669"/>
    <property type="project" value="InterPro"/>
</dbReference>
<reference evidence="3" key="1">
    <citation type="journal article" date="2018" name="Nat. Plants">
        <title>Whole-genome landscape of Medicago truncatula symbiotic genes.</title>
        <authorList>
            <person name="Pecrix Y."/>
            <person name="Staton S.E."/>
            <person name="Sallet E."/>
            <person name="Lelandais-Briere C."/>
            <person name="Moreau S."/>
            <person name="Carrere S."/>
            <person name="Blein T."/>
            <person name="Jardinaud M.F."/>
            <person name="Latrasse D."/>
            <person name="Zouine M."/>
            <person name="Zahm M."/>
            <person name="Kreplak J."/>
            <person name="Mayjonade B."/>
            <person name="Satge C."/>
            <person name="Perez M."/>
            <person name="Cauet S."/>
            <person name="Marande W."/>
            <person name="Chantry-Darmon C."/>
            <person name="Lopez-Roques C."/>
            <person name="Bouchez O."/>
            <person name="Berard A."/>
            <person name="Debelle F."/>
            <person name="Munos S."/>
            <person name="Bendahmane A."/>
            <person name="Berges H."/>
            <person name="Niebel A."/>
            <person name="Buitink J."/>
            <person name="Frugier F."/>
            <person name="Benhamed M."/>
            <person name="Crespi M."/>
            <person name="Gouzy J."/>
            <person name="Gamas P."/>
        </authorList>
    </citation>
    <scope>NUCLEOTIDE SEQUENCE [LARGE SCALE GENOMIC DNA]</scope>
    <source>
        <strain evidence="3">cv. Jemalong A17</strain>
    </source>
</reference>
<dbReference type="InterPro" id="IPR044824">
    <property type="entry name" value="MAIN-like"/>
</dbReference>
<name>A0A396IMV1_MEDTR</name>
<evidence type="ECO:0000313" key="3">
    <source>
        <dbReference type="Proteomes" id="UP000265566"/>
    </source>
</evidence>
<evidence type="ECO:0000259" key="1">
    <source>
        <dbReference type="Pfam" id="PF10536"/>
    </source>
</evidence>
<evidence type="ECO:0000313" key="2">
    <source>
        <dbReference type="EMBL" id="RHN67036.1"/>
    </source>
</evidence>
<dbReference type="Pfam" id="PF10536">
    <property type="entry name" value="PMD"/>
    <property type="match status" value="1"/>
</dbReference>
<proteinExistence type="predicted"/>
<dbReference type="PANTHER" id="PTHR46033:SF67">
    <property type="entry name" value="AMINOTRANSFERASE-LIKE, PLANT MOBILE DOMAIN FAMILY PROTEIN"/>
    <property type="match status" value="1"/>
</dbReference>
<keyword evidence="2" id="KW-0032">Aminotransferase</keyword>
<dbReference type="PANTHER" id="PTHR46033">
    <property type="entry name" value="PROTEIN MAIN-LIKE 2"/>
    <property type="match status" value="1"/>
</dbReference>
<comment type="caution">
    <text evidence="2">The sequence shown here is derived from an EMBL/GenBank/DDBJ whole genome shotgun (WGS) entry which is preliminary data.</text>
</comment>
<dbReference type="GO" id="GO:0008483">
    <property type="term" value="F:transaminase activity"/>
    <property type="evidence" value="ECO:0007669"/>
    <property type="project" value="UniProtKB-KW"/>
</dbReference>
<keyword evidence="2" id="KW-0808">Transferase</keyword>